<evidence type="ECO:0000313" key="1">
    <source>
        <dbReference type="EMBL" id="KNZ49070.1"/>
    </source>
</evidence>
<gene>
    <name evidence="1" type="ORF">VP01_522g2</name>
</gene>
<evidence type="ECO:0000313" key="2">
    <source>
        <dbReference type="Proteomes" id="UP000037035"/>
    </source>
</evidence>
<keyword evidence="2" id="KW-1185">Reference proteome</keyword>
<sequence length="119" mass="13547">MNEINPTILKTTIEAIPVLNEDNFSSLRTRITALFKLGRLKDQILAAIILAKLSTVTHNNVVTSSKKDDTLAWKAIQKRFISSEPLNRARVYNQFEKVRSTLVKMEDVCIKLAYDVELI</sequence>
<organism evidence="1 2">
    <name type="scientific">Puccinia sorghi</name>
    <dbReference type="NCBI Taxonomy" id="27349"/>
    <lineage>
        <taxon>Eukaryota</taxon>
        <taxon>Fungi</taxon>
        <taxon>Dikarya</taxon>
        <taxon>Basidiomycota</taxon>
        <taxon>Pucciniomycotina</taxon>
        <taxon>Pucciniomycetes</taxon>
        <taxon>Pucciniales</taxon>
        <taxon>Pucciniaceae</taxon>
        <taxon>Puccinia</taxon>
    </lineage>
</organism>
<reference evidence="1 2" key="1">
    <citation type="submission" date="2015-08" db="EMBL/GenBank/DDBJ databases">
        <title>Next Generation Sequencing and Analysis of the Genome of Puccinia sorghi L Schw, the Causal Agent of Maize Common Rust.</title>
        <authorList>
            <person name="Rochi L."/>
            <person name="Burguener G."/>
            <person name="Darino M."/>
            <person name="Turjanski A."/>
            <person name="Kreff E."/>
            <person name="Dieguez M.J."/>
            <person name="Sacco F."/>
        </authorList>
    </citation>
    <scope>NUCLEOTIDE SEQUENCE [LARGE SCALE GENOMIC DNA]</scope>
    <source>
        <strain evidence="1 2">RO10H11247</strain>
    </source>
</reference>
<proteinExistence type="predicted"/>
<dbReference type="OrthoDB" id="2847449at2759"/>
<protein>
    <submittedName>
        <fullName evidence="1">Uncharacterized protein</fullName>
    </submittedName>
</protein>
<dbReference type="AlphaFoldDB" id="A0A0L6UMJ9"/>
<name>A0A0L6UMJ9_9BASI</name>
<dbReference type="EMBL" id="LAVV01010420">
    <property type="protein sequence ID" value="KNZ49070.1"/>
    <property type="molecule type" value="Genomic_DNA"/>
</dbReference>
<accession>A0A0L6UMJ9</accession>
<dbReference type="VEuPathDB" id="FungiDB:VP01_522g2"/>
<dbReference type="Proteomes" id="UP000037035">
    <property type="component" value="Unassembled WGS sequence"/>
</dbReference>
<comment type="caution">
    <text evidence="1">The sequence shown here is derived from an EMBL/GenBank/DDBJ whole genome shotgun (WGS) entry which is preliminary data.</text>
</comment>